<proteinExistence type="predicted"/>
<comment type="caution">
    <text evidence="1">The sequence shown here is derived from an EMBL/GenBank/DDBJ whole genome shotgun (WGS) entry which is preliminary data.</text>
</comment>
<keyword evidence="2" id="KW-1185">Reference proteome</keyword>
<sequence length="146" mass="15364">MGLIITNDLNVLSLVEVAPSLPVVLGKGIFNAHNWVLLGQFTVKSSKLFVGDPLVGVTVGVLEVKVVFLHVRLVELAGGNIHSDVHTSSVASFFDSLSDEVKGLFGSLNIGGNTTLVSNVAGRLAILLLGKRLQLLVDLSTLTHGL</sequence>
<evidence type="ECO:0000313" key="2">
    <source>
        <dbReference type="Proteomes" id="UP001305414"/>
    </source>
</evidence>
<dbReference type="EMBL" id="JAWHQM010000028">
    <property type="protein sequence ID" value="KAK5632904.1"/>
    <property type="molecule type" value="Genomic_DNA"/>
</dbReference>
<gene>
    <name evidence="1" type="ORF">RRF57_008618</name>
</gene>
<name>A0AAN7USF5_9PEZI</name>
<dbReference type="AntiFam" id="ANF00127">
    <property type="entry name" value="Shadow ORF (opposite eno)"/>
</dbReference>
<accession>A0AAN7USF5</accession>
<dbReference type="Proteomes" id="UP001305414">
    <property type="component" value="Unassembled WGS sequence"/>
</dbReference>
<dbReference type="AlphaFoldDB" id="A0AAN7USF5"/>
<reference evidence="1 2" key="1">
    <citation type="submission" date="2023-10" db="EMBL/GenBank/DDBJ databases">
        <title>Draft genome sequence of Xylaria bambusicola isolate GMP-LS, the root and basal stem rot pathogen of sugarcane in Indonesia.</title>
        <authorList>
            <person name="Selvaraj P."/>
            <person name="Muralishankar V."/>
            <person name="Muruganantham S."/>
            <person name="Sp S."/>
            <person name="Haryani S."/>
            <person name="Lau K.J.X."/>
            <person name="Naqvi N.I."/>
        </authorList>
    </citation>
    <scope>NUCLEOTIDE SEQUENCE [LARGE SCALE GENOMIC DNA]</scope>
    <source>
        <strain evidence="1">GMP-LS</strain>
    </source>
</reference>
<evidence type="ECO:0000313" key="1">
    <source>
        <dbReference type="EMBL" id="KAK5632904.1"/>
    </source>
</evidence>
<organism evidence="1 2">
    <name type="scientific">Xylaria bambusicola</name>
    <dbReference type="NCBI Taxonomy" id="326684"/>
    <lineage>
        <taxon>Eukaryota</taxon>
        <taxon>Fungi</taxon>
        <taxon>Dikarya</taxon>
        <taxon>Ascomycota</taxon>
        <taxon>Pezizomycotina</taxon>
        <taxon>Sordariomycetes</taxon>
        <taxon>Xylariomycetidae</taxon>
        <taxon>Xylariales</taxon>
        <taxon>Xylariaceae</taxon>
        <taxon>Xylaria</taxon>
    </lineage>
</organism>
<protein>
    <submittedName>
        <fullName evidence="1">Uncharacterized protein</fullName>
    </submittedName>
</protein>